<name>A0A382KXI3_9ZZZZ</name>
<evidence type="ECO:0000313" key="1">
    <source>
        <dbReference type="EMBL" id="SVC29338.1"/>
    </source>
</evidence>
<gene>
    <name evidence="1" type="ORF">METZ01_LOCUS282192</name>
</gene>
<feature type="non-terminal residue" evidence="1">
    <location>
        <position position="57"/>
    </location>
</feature>
<accession>A0A382KXI3</accession>
<protein>
    <submittedName>
        <fullName evidence="1">Uncharacterized protein</fullName>
    </submittedName>
</protein>
<dbReference type="AlphaFoldDB" id="A0A382KXI3"/>
<organism evidence="1">
    <name type="scientific">marine metagenome</name>
    <dbReference type="NCBI Taxonomy" id="408172"/>
    <lineage>
        <taxon>unclassified sequences</taxon>
        <taxon>metagenomes</taxon>
        <taxon>ecological metagenomes</taxon>
    </lineage>
</organism>
<dbReference type="EMBL" id="UINC01083539">
    <property type="protein sequence ID" value="SVC29338.1"/>
    <property type="molecule type" value="Genomic_DNA"/>
</dbReference>
<sequence>MLNKLNSVGAVATWTGKQAMAVVLLCLLILMGASSPLPGQDQGENFDLLGRLIDKES</sequence>
<proteinExistence type="predicted"/>
<reference evidence="1" key="1">
    <citation type="submission" date="2018-05" db="EMBL/GenBank/DDBJ databases">
        <authorList>
            <person name="Lanie J.A."/>
            <person name="Ng W.-L."/>
            <person name="Kazmierczak K.M."/>
            <person name="Andrzejewski T.M."/>
            <person name="Davidsen T.M."/>
            <person name="Wayne K.J."/>
            <person name="Tettelin H."/>
            <person name="Glass J.I."/>
            <person name="Rusch D."/>
            <person name="Podicherti R."/>
            <person name="Tsui H.-C.T."/>
            <person name="Winkler M.E."/>
        </authorList>
    </citation>
    <scope>NUCLEOTIDE SEQUENCE</scope>
</reference>